<dbReference type="NCBIfam" id="NF008273">
    <property type="entry name" value="PRK11050.1"/>
    <property type="match status" value="1"/>
</dbReference>
<dbReference type="PROSITE" id="PS50944">
    <property type="entry name" value="HTH_DTXR"/>
    <property type="match status" value="1"/>
</dbReference>
<keyword evidence="9" id="KW-0010">Activator</keyword>
<dbReference type="Proteomes" id="UP000557688">
    <property type="component" value="Unassembled WGS sequence"/>
</dbReference>
<dbReference type="GO" id="GO:0046914">
    <property type="term" value="F:transition metal ion binding"/>
    <property type="evidence" value="ECO:0007669"/>
    <property type="project" value="InterPro"/>
</dbReference>
<proteinExistence type="inferred from homology"/>
<organism evidence="16 18">
    <name type="scientific">Endobacter medicaginis</name>
    <dbReference type="NCBI Taxonomy" id="1181271"/>
    <lineage>
        <taxon>Bacteria</taxon>
        <taxon>Pseudomonadati</taxon>
        <taxon>Pseudomonadota</taxon>
        <taxon>Alphaproteobacteria</taxon>
        <taxon>Acetobacterales</taxon>
        <taxon>Acetobacteraceae</taxon>
        <taxon>Endobacter</taxon>
    </lineage>
</organism>
<dbReference type="RefSeq" id="WP_176623186.1">
    <property type="nucleotide sequence ID" value="NZ_JABXXQ010000092.1"/>
</dbReference>
<keyword evidence="8" id="KW-0238">DNA-binding</keyword>
<evidence type="ECO:0000256" key="4">
    <source>
        <dbReference type="ARBA" id="ARBA00022386"/>
    </source>
</evidence>
<evidence type="ECO:0000313" key="19">
    <source>
        <dbReference type="Proteomes" id="UP000565205"/>
    </source>
</evidence>
<dbReference type="SMART" id="SM00529">
    <property type="entry name" value="HTH_DTXR"/>
    <property type="match status" value="1"/>
</dbReference>
<dbReference type="InterPro" id="IPR022689">
    <property type="entry name" value="Iron_dep_repressor"/>
</dbReference>
<name>A0A839UYL6_9PROT</name>
<dbReference type="InterPro" id="IPR001367">
    <property type="entry name" value="Fe_dep_repressor"/>
</dbReference>
<keyword evidence="7" id="KW-0805">Transcription regulation</keyword>
<sequence>MTAHAPSARTDPETARQAQRFGRARAVQAAILIEDYVELIAELAPQDGTSARITDIARRLGISHASVVKSVARLRREGLAESRPHRGVTLTEAGRAMAGRVRARHLLVVELLCAVGVPAEVAATDAEGIEHHVSDATLGAFRRFLATRHAVEPPGQAASSRETEVARGAGPSRPNKNGRSPTASPSPAR</sequence>
<feature type="compositionally biased region" description="Polar residues" evidence="14">
    <location>
        <begin position="174"/>
        <end position="189"/>
    </location>
</feature>
<evidence type="ECO:0000256" key="13">
    <source>
        <dbReference type="ARBA" id="ARBA00032593"/>
    </source>
</evidence>
<dbReference type="InterPro" id="IPR022687">
    <property type="entry name" value="HTH_DTXR"/>
</dbReference>
<evidence type="ECO:0000313" key="17">
    <source>
        <dbReference type="EMBL" id="NVN30007.1"/>
    </source>
</evidence>
<feature type="region of interest" description="Disordered" evidence="14">
    <location>
        <begin position="151"/>
        <end position="189"/>
    </location>
</feature>
<evidence type="ECO:0000256" key="10">
    <source>
        <dbReference type="ARBA" id="ARBA00023163"/>
    </source>
</evidence>
<comment type="subcellular location">
    <subcellularLocation>
        <location evidence="1">Cytoplasm</location>
    </subcellularLocation>
</comment>
<evidence type="ECO:0000256" key="9">
    <source>
        <dbReference type="ARBA" id="ARBA00023159"/>
    </source>
</evidence>
<accession>A0A839UYL6</accession>
<gene>
    <name evidence="17" type="primary">mntR</name>
    <name evidence="16" type="ORF">FHR90_000207</name>
    <name evidence="17" type="ORF">HUK83_06620</name>
</gene>
<evidence type="ECO:0000256" key="1">
    <source>
        <dbReference type="ARBA" id="ARBA00004496"/>
    </source>
</evidence>
<evidence type="ECO:0000313" key="16">
    <source>
        <dbReference type="EMBL" id="MBB3172401.1"/>
    </source>
</evidence>
<comment type="subunit">
    <text evidence="3">Homodimer.</text>
</comment>
<evidence type="ECO:0000256" key="5">
    <source>
        <dbReference type="ARBA" id="ARBA00022490"/>
    </source>
</evidence>
<evidence type="ECO:0000256" key="12">
    <source>
        <dbReference type="ARBA" id="ARBA00025185"/>
    </source>
</evidence>
<dbReference type="PANTHER" id="PTHR33238">
    <property type="entry name" value="IRON (METAL) DEPENDENT REPRESSOR, DTXR FAMILY"/>
    <property type="match status" value="1"/>
</dbReference>
<dbReference type="GO" id="GO:0005737">
    <property type="term" value="C:cytoplasm"/>
    <property type="evidence" value="ECO:0007669"/>
    <property type="project" value="UniProtKB-SubCell"/>
</dbReference>
<feature type="domain" description="HTH dtxR-type" evidence="15">
    <location>
        <begin position="33"/>
        <end position="91"/>
    </location>
</feature>
<reference evidence="17 19" key="1">
    <citation type="submission" date="2020-06" db="EMBL/GenBank/DDBJ databases">
        <title>Description of novel acetic acid bacteria.</title>
        <authorList>
            <person name="Sombolestani A."/>
        </authorList>
    </citation>
    <scope>NUCLEOTIDE SEQUENCE [LARGE SCALE GENOMIC DNA]</scope>
    <source>
        <strain evidence="17 19">LMG 26838</strain>
    </source>
</reference>
<dbReference type="EMBL" id="JACHXV010000001">
    <property type="protein sequence ID" value="MBB3172401.1"/>
    <property type="molecule type" value="Genomic_DNA"/>
</dbReference>
<dbReference type="Pfam" id="PF01325">
    <property type="entry name" value="Fe_dep_repress"/>
    <property type="match status" value="1"/>
</dbReference>
<comment type="similarity">
    <text evidence="2">Belongs to the DtxR/MntR family.</text>
</comment>
<keyword evidence="11" id="KW-0464">Manganese</keyword>
<dbReference type="SUPFAM" id="SSF46785">
    <property type="entry name" value="Winged helix' DNA-binding domain"/>
    <property type="match status" value="1"/>
</dbReference>
<dbReference type="GO" id="GO:0046983">
    <property type="term" value="F:protein dimerization activity"/>
    <property type="evidence" value="ECO:0007669"/>
    <property type="project" value="InterPro"/>
</dbReference>
<comment type="function">
    <text evidence="12">In the presence of manganese, represses expression of mntH and mntS. Up-regulates expression of mntP.</text>
</comment>
<evidence type="ECO:0000259" key="15">
    <source>
        <dbReference type="PROSITE" id="PS50944"/>
    </source>
</evidence>
<dbReference type="PANTHER" id="PTHR33238:SF11">
    <property type="entry name" value="TRANSCRIPTIONAL REGULATOR MNTR"/>
    <property type="match status" value="1"/>
</dbReference>
<dbReference type="Gene3D" id="1.10.10.10">
    <property type="entry name" value="Winged helix-like DNA-binding domain superfamily/Winged helix DNA-binding domain"/>
    <property type="match status" value="1"/>
</dbReference>
<keyword evidence="18" id="KW-1185">Reference proteome</keyword>
<dbReference type="GO" id="GO:0003677">
    <property type="term" value="F:DNA binding"/>
    <property type="evidence" value="ECO:0007669"/>
    <property type="project" value="UniProtKB-KW"/>
</dbReference>
<evidence type="ECO:0000256" key="7">
    <source>
        <dbReference type="ARBA" id="ARBA00023015"/>
    </source>
</evidence>
<evidence type="ECO:0000256" key="2">
    <source>
        <dbReference type="ARBA" id="ARBA00007871"/>
    </source>
</evidence>
<evidence type="ECO:0000313" key="18">
    <source>
        <dbReference type="Proteomes" id="UP000557688"/>
    </source>
</evidence>
<comment type="caution">
    <text evidence="16">The sequence shown here is derived from an EMBL/GenBank/DDBJ whole genome shotgun (WGS) entry which is preliminary data.</text>
</comment>
<dbReference type="Gene3D" id="1.10.60.10">
    <property type="entry name" value="Iron dependent repressor, metal binding and dimerisation domain"/>
    <property type="match status" value="1"/>
</dbReference>
<evidence type="ECO:0000256" key="8">
    <source>
        <dbReference type="ARBA" id="ARBA00023125"/>
    </source>
</evidence>
<dbReference type="InterPro" id="IPR036421">
    <property type="entry name" value="Fe_dep_repressor_sf"/>
</dbReference>
<evidence type="ECO:0000256" key="6">
    <source>
        <dbReference type="ARBA" id="ARBA00022491"/>
    </source>
</evidence>
<evidence type="ECO:0000256" key="3">
    <source>
        <dbReference type="ARBA" id="ARBA00011738"/>
    </source>
</evidence>
<dbReference type="EMBL" id="JABXXQ010000092">
    <property type="protein sequence ID" value="NVN30007.1"/>
    <property type="molecule type" value="Genomic_DNA"/>
</dbReference>
<reference evidence="16 18" key="2">
    <citation type="submission" date="2020-08" db="EMBL/GenBank/DDBJ databases">
        <title>Genomic Encyclopedia of Type Strains, Phase III (KMG-III): the genomes of soil and plant-associated and newly described type strains.</title>
        <authorList>
            <person name="Whitman W."/>
        </authorList>
    </citation>
    <scope>NUCLEOTIDE SEQUENCE [LARGE SCALE GENOMIC DNA]</scope>
    <source>
        <strain evidence="16 18">CECT 8088</strain>
    </source>
</reference>
<dbReference type="Pfam" id="PF02742">
    <property type="entry name" value="Fe_dep_repr_C"/>
    <property type="match status" value="1"/>
</dbReference>
<evidence type="ECO:0000256" key="11">
    <source>
        <dbReference type="ARBA" id="ARBA00023211"/>
    </source>
</evidence>
<dbReference type="GO" id="GO:0003700">
    <property type="term" value="F:DNA-binding transcription factor activity"/>
    <property type="evidence" value="ECO:0007669"/>
    <property type="project" value="InterPro"/>
</dbReference>
<dbReference type="InterPro" id="IPR050536">
    <property type="entry name" value="DtxR_MntR_Metal-Reg"/>
</dbReference>
<evidence type="ECO:0000256" key="14">
    <source>
        <dbReference type="SAM" id="MobiDB-lite"/>
    </source>
</evidence>
<keyword evidence="5" id="KW-0963">Cytoplasm</keyword>
<dbReference type="InterPro" id="IPR036388">
    <property type="entry name" value="WH-like_DNA-bd_sf"/>
</dbReference>
<dbReference type="AlphaFoldDB" id="A0A839UYL6"/>
<keyword evidence="6" id="KW-0678">Repressor</keyword>
<keyword evidence="10" id="KW-0804">Transcription</keyword>
<dbReference type="Proteomes" id="UP000565205">
    <property type="component" value="Unassembled WGS sequence"/>
</dbReference>
<protein>
    <recommendedName>
        <fullName evidence="4">Transcriptional regulator MntR</fullName>
    </recommendedName>
    <alternativeName>
        <fullName evidence="13">Manganese transport regulator</fullName>
    </alternativeName>
</protein>
<dbReference type="InterPro" id="IPR036390">
    <property type="entry name" value="WH_DNA-bd_sf"/>
</dbReference>